<keyword evidence="1" id="KW-1133">Transmembrane helix</keyword>
<organism evidence="2 3">
    <name type="scientific">Marinobacter maroccanus</name>
    <dbReference type="NCBI Taxonomy" id="2055143"/>
    <lineage>
        <taxon>Bacteria</taxon>
        <taxon>Pseudomonadati</taxon>
        <taxon>Pseudomonadota</taxon>
        <taxon>Gammaproteobacteria</taxon>
        <taxon>Pseudomonadales</taxon>
        <taxon>Marinobacteraceae</taxon>
        <taxon>Marinobacter</taxon>
    </lineage>
</organism>
<proteinExistence type="predicted"/>
<feature type="transmembrane region" description="Helical" evidence="1">
    <location>
        <begin position="75"/>
        <end position="96"/>
    </location>
</feature>
<keyword evidence="1" id="KW-0472">Membrane</keyword>
<evidence type="ECO:0000313" key="2">
    <source>
        <dbReference type="EMBL" id="PPI83023.1"/>
    </source>
</evidence>
<reference evidence="2 3" key="1">
    <citation type="submission" date="2018-01" db="EMBL/GenBank/DDBJ databases">
        <title>Complete genome sequences of the type strains of Marinobacter flavimaris and Marinobacter maroccanus.</title>
        <authorList>
            <person name="Palau M."/>
            <person name="Boujida N."/>
            <person name="Manresa A."/>
            <person name="Minana-Galbis D."/>
        </authorList>
    </citation>
    <scope>NUCLEOTIDE SEQUENCE [LARGE SCALE GENOMIC DNA]</scope>
    <source>
        <strain evidence="2 3">N4</strain>
    </source>
</reference>
<dbReference type="EMBL" id="PSSX01000018">
    <property type="protein sequence ID" value="PPI83023.1"/>
    <property type="molecule type" value="Genomic_DNA"/>
</dbReference>
<feature type="transmembrane region" description="Helical" evidence="1">
    <location>
        <begin position="7"/>
        <end position="29"/>
    </location>
</feature>
<name>A0A2S5Z6N1_9GAMM</name>
<dbReference type="OrthoDB" id="6089590at2"/>
<evidence type="ECO:0000313" key="3">
    <source>
        <dbReference type="Proteomes" id="UP000239917"/>
    </source>
</evidence>
<dbReference type="AlphaFoldDB" id="A0A2S5Z6N1"/>
<keyword evidence="1" id="KW-0812">Transmembrane</keyword>
<accession>A0A2S5Z6N1</accession>
<dbReference type="RefSeq" id="WP_104322910.1">
    <property type="nucleotide sequence ID" value="NZ_PSSX01000018.1"/>
</dbReference>
<sequence>MEESKSTLSFIGIGLGSIAFLLAIVHFWAGPFSSQPSLEQTVAEKAVSIKQATVAVLQGKEAPAPKSPPIDMDQMVSIGTAVLGGLAIILAVIGFAKKEHIRVAGGAVLLGGIAIAFQFAVVALGAIVVAILVAAVLSQIGFE</sequence>
<evidence type="ECO:0000256" key="1">
    <source>
        <dbReference type="SAM" id="Phobius"/>
    </source>
</evidence>
<gene>
    <name evidence="2" type="ORF">KEHDKFFH_16430</name>
</gene>
<protein>
    <submittedName>
        <fullName evidence="2">Uncharacterized protein</fullName>
    </submittedName>
</protein>
<dbReference type="Proteomes" id="UP000239917">
    <property type="component" value="Unassembled WGS sequence"/>
</dbReference>
<comment type="caution">
    <text evidence="2">The sequence shown here is derived from an EMBL/GenBank/DDBJ whole genome shotgun (WGS) entry which is preliminary data.</text>
</comment>
<keyword evidence="3" id="KW-1185">Reference proteome</keyword>
<feature type="transmembrane region" description="Helical" evidence="1">
    <location>
        <begin position="108"/>
        <end position="137"/>
    </location>
</feature>